<evidence type="ECO:0000313" key="3">
    <source>
        <dbReference type="EMBL" id="EDO41517.1"/>
    </source>
</evidence>
<sequence length="132" mass="14617">MGKPRGGKPRGGKPRFVVISPLTALMHDQVAYLNNNGVPAIAIGDVEEPDIIQQVQNGTYVVVYGSPWYLLSTTTWRGLFDVPSFKKMLIGVAIDEAHCIVQWGLQGAKKVPFRKWHGCLGELNSMFPRKLP</sequence>
<organism evidence="3 4">
    <name type="scientific">Nematostella vectensis</name>
    <name type="common">Starlet sea anemone</name>
    <dbReference type="NCBI Taxonomy" id="45351"/>
    <lineage>
        <taxon>Eukaryota</taxon>
        <taxon>Metazoa</taxon>
        <taxon>Cnidaria</taxon>
        <taxon>Anthozoa</taxon>
        <taxon>Hexacorallia</taxon>
        <taxon>Actiniaria</taxon>
        <taxon>Edwardsiidae</taxon>
        <taxon>Nematostella</taxon>
    </lineage>
</organism>
<dbReference type="PANTHER" id="PTHR13710">
    <property type="entry name" value="DNA HELICASE RECQ FAMILY MEMBER"/>
    <property type="match status" value="1"/>
</dbReference>
<gene>
    <name evidence="3" type="ORF">NEMVEDRAFT_v1g206509</name>
</gene>
<dbReference type="PANTHER" id="PTHR13710:SF120">
    <property type="entry name" value="BIFUNCTIONAL 3'-5' EXONUCLEASE_ATP-DEPENDENT HELICASE WRN"/>
    <property type="match status" value="1"/>
</dbReference>
<protein>
    <recommendedName>
        <fullName evidence="2">DEAD/DEAH-box helicase domain-containing protein</fullName>
    </recommendedName>
</protein>
<evidence type="ECO:0000313" key="4">
    <source>
        <dbReference type="Proteomes" id="UP000001593"/>
    </source>
</evidence>
<dbReference type="Pfam" id="PF00270">
    <property type="entry name" value="DEAD"/>
    <property type="match status" value="1"/>
</dbReference>
<dbReference type="InterPro" id="IPR011545">
    <property type="entry name" value="DEAD/DEAH_box_helicase_dom"/>
</dbReference>
<name>A7S447_NEMVE</name>
<dbReference type="InParanoid" id="A7S447"/>
<dbReference type="Proteomes" id="UP000001593">
    <property type="component" value="Unassembled WGS sequence"/>
</dbReference>
<dbReference type="EMBL" id="DS469576">
    <property type="protein sequence ID" value="EDO41517.1"/>
    <property type="molecule type" value="Genomic_DNA"/>
</dbReference>
<reference evidence="3 4" key="1">
    <citation type="journal article" date="2007" name="Science">
        <title>Sea anemone genome reveals ancestral eumetazoan gene repertoire and genomic organization.</title>
        <authorList>
            <person name="Putnam N.H."/>
            <person name="Srivastava M."/>
            <person name="Hellsten U."/>
            <person name="Dirks B."/>
            <person name="Chapman J."/>
            <person name="Salamov A."/>
            <person name="Terry A."/>
            <person name="Shapiro H."/>
            <person name="Lindquist E."/>
            <person name="Kapitonov V.V."/>
            <person name="Jurka J."/>
            <person name="Genikhovich G."/>
            <person name="Grigoriev I.V."/>
            <person name="Lucas S.M."/>
            <person name="Steele R.E."/>
            <person name="Finnerty J.R."/>
            <person name="Technau U."/>
            <person name="Martindale M.Q."/>
            <person name="Rokhsar D.S."/>
        </authorList>
    </citation>
    <scope>NUCLEOTIDE SEQUENCE [LARGE SCALE GENOMIC DNA]</scope>
    <source>
        <strain evidence="4">CH2 X CH6</strain>
    </source>
</reference>
<dbReference type="HOGENOM" id="CLU_2213039_0_0_1"/>
<dbReference type="PhylomeDB" id="A7S447"/>
<dbReference type="Gene3D" id="3.40.50.300">
    <property type="entry name" value="P-loop containing nucleotide triphosphate hydrolases"/>
    <property type="match status" value="1"/>
</dbReference>
<feature type="domain" description="DEAD/DEAH-box helicase" evidence="2">
    <location>
        <begin position="11"/>
        <end position="105"/>
    </location>
</feature>
<proteinExistence type="inferred from homology"/>
<dbReference type="AlphaFoldDB" id="A7S447"/>
<keyword evidence="4" id="KW-1185">Reference proteome</keyword>
<dbReference type="SUPFAM" id="SSF52540">
    <property type="entry name" value="P-loop containing nucleoside triphosphate hydrolases"/>
    <property type="match status" value="1"/>
</dbReference>
<evidence type="ECO:0000256" key="1">
    <source>
        <dbReference type="ARBA" id="ARBA00005446"/>
    </source>
</evidence>
<dbReference type="GO" id="GO:0003676">
    <property type="term" value="F:nucleic acid binding"/>
    <property type="evidence" value="ECO:0007669"/>
    <property type="project" value="InterPro"/>
</dbReference>
<accession>A7S447</accession>
<dbReference type="eggNOG" id="KOG0351">
    <property type="taxonomic scope" value="Eukaryota"/>
</dbReference>
<dbReference type="InterPro" id="IPR027417">
    <property type="entry name" value="P-loop_NTPase"/>
</dbReference>
<evidence type="ECO:0000259" key="2">
    <source>
        <dbReference type="Pfam" id="PF00270"/>
    </source>
</evidence>
<dbReference type="GO" id="GO:0005524">
    <property type="term" value="F:ATP binding"/>
    <property type="evidence" value="ECO:0007669"/>
    <property type="project" value="InterPro"/>
</dbReference>
<comment type="similarity">
    <text evidence="1">Belongs to the helicase family. RecQ subfamily.</text>
</comment>
<dbReference type="OMA" id="RDEMICI"/>
<dbReference type="STRING" id="45351.A7S447"/>